<reference evidence="5 6" key="1">
    <citation type="submission" date="2020-01" db="EMBL/GenBank/DDBJ databases">
        <title>Paenibacillus soybeanensis sp. nov. isolated from the nodules of soybean (Glycine max(L.) Merr).</title>
        <authorList>
            <person name="Wang H."/>
        </authorList>
    </citation>
    <scope>NUCLEOTIDE SEQUENCE [LARGE SCALE GENOMIC DNA]</scope>
    <source>
        <strain evidence="5 6">T1</strain>
    </source>
</reference>
<evidence type="ECO:0000313" key="5">
    <source>
        <dbReference type="EMBL" id="NBD24067.1"/>
    </source>
</evidence>
<evidence type="ECO:0000256" key="2">
    <source>
        <dbReference type="ARBA" id="ARBA00022448"/>
    </source>
</evidence>
<dbReference type="Pfam" id="PF01547">
    <property type="entry name" value="SBP_bac_1"/>
    <property type="match status" value="1"/>
</dbReference>
<sequence length="440" mass="48221">MTRRKKYSALLLCGALSAGLLAGCGSNNDSSAGDNGAGDEQVTLRMIESLTSPKRTELLQASIDKFETANPNIKVELISPPFDQADNKIRTMLGAKEDLDVVEVRDLTVAEFVNNGFIEPLNDYADKWSDYSTVSAISKSLGSVGDKLYFVPNGLYERQLFYRADWFKEKGLNPPATWDELYETAKKLTDPSKNRYGFSFRGGAGSNGTTDAMVLAYNGDNVNLEDSMFTKDGKTIFSTPEAKASMELYLKLYKDASPPDSVNWGFQEQVQAFTSGVTGMLLQDPDVIQSLQEKMAEGTWATAPLQAGPTGKALLAAGGAGWGMAANSEHKEEAWKLISFLSSPAENTEFSKAYGLIPIHTSAAEDEFFKTGPYKTLLDMSNAPDKFVNFKPPFEYPGTGQWGQVEMESGQALLLGQASLDDTLKKWDEYWTDQKSKLGK</sequence>
<comment type="caution">
    <text evidence="5">The sequence shown here is derived from an EMBL/GenBank/DDBJ whole genome shotgun (WGS) entry which is preliminary data.</text>
</comment>
<name>A0ABW9XN48_9BACL</name>
<proteinExistence type="inferred from homology"/>
<evidence type="ECO:0000256" key="1">
    <source>
        <dbReference type="ARBA" id="ARBA00008520"/>
    </source>
</evidence>
<dbReference type="PANTHER" id="PTHR43649:SF34">
    <property type="entry name" value="ABC TRANSPORTER PERIPLASMIC-BINDING PROTEIN YCJN-RELATED"/>
    <property type="match status" value="1"/>
</dbReference>
<evidence type="ECO:0000256" key="4">
    <source>
        <dbReference type="SAM" id="SignalP"/>
    </source>
</evidence>
<organism evidence="5 6">
    <name type="scientific">Paenibacillus glycinis</name>
    <dbReference type="NCBI Taxonomy" id="2697035"/>
    <lineage>
        <taxon>Bacteria</taxon>
        <taxon>Bacillati</taxon>
        <taxon>Bacillota</taxon>
        <taxon>Bacilli</taxon>
        <taxon>Bacillales</taxon>
        <taxon>Paenibacillaceae</taxon>
        <taxon>Paenibacillus</taxon>
    </lineage>
</organism>
<dbReference type="InterPro" id="IPR050490">
    <property type="entry name" value="Bact_solute-bd_prot1"/>
</dbReference>
<dbReference type="PANTHER" id="PTHR43649">
    <property type="entry name" value="ARABINOSE-BINDING PROTEIN-RELATED"/>
    <property type="match status" value="1"/>
</dbReference>
<evidence type="ECO:0000313" key="6">
    <source>
        <dbReference type="Proteomes" id="UP000665561"/>
    </source>
</evidence>
<comment type="similarity">
    <text evidence="1">Belongs to the bacterial solute-binding protein 1 family.</text>
</comment>
<keyword evidence="3 4" id="KW-0732">Signal</keyword>
<keyword evidence="6" id="KW-1185">Reference proteome</keyword>
<dbReference type="EMBL" id="JAAAMV010000004">
    <property type="protein sequence ID" value="NBD24067.1"/>
    <property type="molecule type" value="Genomic_DNA"/>
</dbReference>
<dbReference type="Proteomes" id="UP000665561">
    <property type="component" value="Unassembled WGS sequence"/>
</dbReference>
<evidence type="ECO:0000256" key="3">
    <source>
        <dbReference type="ARBA" id="ARBA00022729"/>
    </source>
</evidence>
<dbReference type="Gene3D" id="3.40.190.10">
    <property type="entry name" value="Periplasmic binding protein-like II"/>
    <property type="match status" value="1"/>
</dbReference>
<dbReference type="RefSeq" id="WP_161742873.1">
    <property type="nucleotide sequence ID" value="NZ_JAAAMV010000004.1"/>
</dbReference>
<accession>A0ABW9XN48</accession>
<dbReference type="PROSITE" id="PS51257">
    <property type="entry name" value="PROKAR_LIPOPROTEIN"/>
    <property type="match status" value="1"/>
</dbReference>
<feature type="chain" id="PRO_5045813781" evidence="4">
    <location>
        <begin position="23"/>
        <end position="440"/>
    </location>
</feature>
<gene>
    <name evidence="5" type="ORF">GT019_09295</name>
</gene>
<protein>
    <submittedName>
        <fullName evidence="5">Extracellular solute-binding protein</fullName>
    </submittedName>
</protein>
<dbReference type="CDD" id="cd13585">
    <property type="entry name" value="PBP2_TMBP_like"/>
    <property type="match status" value="1"/>
</dbReference>
<dbReference type="InterPro" id="IPR006059">
    <property type="entry name" value="SBP"/>
</dbReference>
<dbReference type="SUPFAM" id="SSF53850">
    <property type="entry name" value="Periplasmic binding protein-like II"/>
    <property type="match status" value="1"/>
</dbReference>
<feature type="signal peptide" evidence="4">
    <location>
        <begin position="1"/>
        <end position="22"/>
    </location>
</feature>
<keyword evidence="2" id="KW-0813">Transport</keyword>